<dbReference type="RefSeq" id="WP_176974814.1">
    <property type="nucleotide sequence ID" value="NZ_JABZEO010000001.1"/>
</dbReference>
<dbReference type="SUPFAM" id="SSF63829">
    <property type="entry name" value="Calcium-dependent phosphotriesterase"/>
    <property type="match status" value="1"/>
</dbReference>
<feature type="compositionally biased region" description="Polar residues" evidence="1">
    <location>
        <begin position="177"/>
        <end position="192"/>
    </location>
</feature>
<feature type="region of interest" description="Disordered" evidence="1">
    <location>
        <begin position="173"/>
        <end position="198"/>
    </location>
</feature>
<protein>
    <submittedName>
        <fullName evidence="2">Uncharacterized protein</fullName>
    </submittedName>
</protein>
<evidence type="ECO:0000313" key="2">
    <source>
        <dbReference type="EMBL" id="NVZ08021.1"/>
    </source>
</evidence>
<name>A0A850RED1_9GAMM</name>
<accession>A0A850RED1</accession>
<reference evidence="2 3" key="1">
    <citation type="submission" date="2020-06" db="EMBL/GenBank/DDBJ databases">
        <title>Whole-genome sequence of Allochromatium humboldtianum DSM 21881, type strain.</title>
        <authorList>
            <person name="Kyndt J.A."/>
            <person name="Meyer T.E."/>
        </authorList>
    </citation>
    <scope>NUCLEOTIDE SEQUENCE [LARGE SCALE GENOMIC DNA]</scope>
    <source>
        <strain evidence="2 3">DSM 21881</strain>
    </source>
</reference>
<dbReference type="EMBL" id="JABZEO010000001">
    <property type="protein sequence ID" value="NVZ08021.1"/>
    <property type="molecule type" value="Genomic_DNA"/>
</dbReference>
<dbReference type="Proteomes" id="UP000592294">
    <property type="component" value="Unassembled WGS sequence"/>
</dbReference>
<proteinExistence type="predicted"/>
<keyword evidence="3" id="KW-1185">Reference proteome</keyword>
<comment type="caution">
    <text evidence="2">The sequence shown here is derived from an EMBL/GenBank/DDBJ whole genome shotgun (WGS) entry which is preliminary data.</text>
</comment>
<dbReference type="AlphaFoldDB" id="A0A850RED1"/>
<organism evidence="2 3">
    <name type="scientific">Allochromatium humboldtianum</name>
    <dbReference type="NCBI Taxonomy" id="504901"/>
    <lineage>
        <taxon>Bacteria</taxon>
        <taxon>Pseudomonadati</taxon>
        <taxon>Pseudomonadota</taxon>
        <taxon>Gammaproteobacteria</taxon>
        <taxon>Chromatiales</taxon>
        <taxon>Chromatiaceae</taxon>
        <taxon>Allochromatium</taxon>
    </lineage>
</organism>
<sequence>MTQRFSNNAATTLAQALSAGGTSLVVASGAAFPVLGAGEYFLVTLIERDENGNETAWEIVKVVEVMTGNVWLIERAQEGTPARSWGVATRVELRATAGSLEAFLQPTDIGTTVCAQTDPRLSDARTPTSHIHGNLTNDGKVGAVSGKPLITGTGGTVQAGSFGTTSGTFCQGDDSRLSNARTPTAHKSTHATGGSDALTPADIGAATAAQGAKADTALQPSAIGTTVQAFTQGASLTEMELGVEGGARTMSPYFVSKAIRAQTHPILHTLQRAEMSATWGGAEAVRTTLGGSLTGTSKWMGGVLAPGGNIMAIPFDSTDVLIISPTNHTATRTNLGASLTGSGKWYGGVLSGNGTIYGIPHNASDILVITPHTGVATRWNPSLSNMTATSKWRGGVASPTGLLCGVPFDAQDILMINPFTGTASRSNMGAAMSGSNKWIGGVLAPNGWIFCIPFNATSVLAINAEASSAVLTDFGISLSGTNKWAGGVLGPDGKIYCIPYSATDILVIDPLTWSATRLAMGASLSGSAKWVGGVLGPNGRIYGIPFTATDVLLINPANGTAGRGAFGMSGTGSSKWCGGVLSYHNRFYGIPLDSTDIFQVDMRCAPLEAQTCLSPYLNKM</sequence>
<gene>
    <name evidence="2" type="ORF">HW932_01945</name>
</gene>
<evidence type="ECO:0000256" key="1">
    <source>
        <dbReference type="SAM" id="MobiDB-lite"/>
    </source>
</evidence>
<evidence type="ECO:0000313" key="3">
    <source>
        <dbReference type="Proteomes" id="UP000592294"/>
    </source>
</evidence>